<organism evidence="15">
    <name type="scientific">Thermodesulfobacterium geofontis</name>
    <dbReference type="NCBI Taxonomy" id="1295609"/>
    <lineage>
        <taxon>Bacteria</taxon>
        <taxon>Pseudomonadati</taxon>
        <taxon>Thermodesulfobacteriota</taxon>
        <taxon>Thermodesulfobacteria</taxon>
        <taxon>Thermodesulfobacteriales</taxon>
        <taxon>Thermodesulfobacteriaceae</taxon>
        <taxon>Thermodesulfobacterium</taxon>
    </lineage>
</organism>
<keyword evidence="10 14" id="KW-0472">Membrane</keyword>
<keyword evidence="3" id="KW-0813">Transport</keyword>
<feature type="transmembrane region" description="Helical" evidence="14">
    <location>
        <begin position="77"/>
        <end position="98"/>
    </location>
</feature>
<keyword evidence="5 14" id="KW-0812">Transmembrane</keyword>
<dbReference type="PROSITE" id="PS50283">
    <property type="entry name" value="NA_SOLUT_SYMP_3"/>
    <property type="match status" value="1"/>
</dbReference>
<comment type="caution">
    <text evidence="15">The sequence shown here is derived from an EMBL/GenBank/DDBJ whole genome shotgun (WGS) entry which is preliminary data.</text>
</comment>
<evidence type="ECO:0000256" key="8">
    <source>
        <dbReference type="ARBA" id="ARBA00023053"/>
    </source>
</evidence>
<name>A0A7C4NQZ8_9BACT</name>
<keyword evidence="4" id="KW-1003">Cell membrane</keyword>
<evidence type="ECO:0000256" key="1">
    <source>
        <dbReference type="ARBA" id="ARBA00004651"/>
    </source>
</evidence>
<evidence type="ECO:0000313" key="15">
    <source>
        <dbReference type="EMBL" id="HGQ85698.1"/>
    </source>
</evidence>
<dbReference type="AlphaFoldDB" id="A0A7C4NQZ8"/>
<dbReference type="EMBL" id="DSZN01000086">
    <property type="protein sequence ID" value="HGQ85698.1"/>
    <property type="molecule type" value="Genomic_DNA"/>
</dbReference>
<dbReference type="Pfam" id="PF00474">
    <property type="entry name" value="SSF"/>
    <property type="match status" value="1"/>
</dbReference>
<dbReference type="GO" id="GO:0005886">
    <property type="term" value="C:plasma membrane"/>
    <property type="evidence" value="ECO:0007669"/>
    <property type="project" value="UniProtKB-SubCell"/>
</dbReference>
<evidence type="ECO:0000256" key="4">
    <source>
        <dbReference type="ARBA" id="ARBA00022475"/>
    </source>
</evidence>
<evidence type="ECO:0000256" key="11">
    <source>
        <dbReference type="ARBA" id="ARBA00023201"/>
    </source>
</evidence>
<evidence type="ECO:0000256" key="12">
    <source>
        <dbReference type="ARBA" id="ARBA00033708"/>
    </source>
</evidence>
<evidence type="ECO:0000256" key="2">
    <source>
        <dbReference type="ARBA" id="ARBA00006434"/>
    </source>
</evidence>
<dbReference type="Gene3D" id="1.20.1730.10">
    <property type="entry name" value="Sodium/glucose cotransporter"/>
    <property type="match status" value="1"/>
</dbReference>
<evidence type="ECO:0000256" key="7">
    <source>
        <dbReference type="ARBA" id="ARBA00022989"/>
    </source>
</evidence>
<comment type="subcellular location">
    <subcellularLocation>
        <location evidence="1">Cell membrane</location>
        <topology evidence="1">Multi-pass membrane protein</topology>
    </subcellularLocation>
</comment>
<evidence type="ECO:0000256" key="5">
    <source>
        <dbReference type="ARBA" id="ARBA00022692"/>
    </source>
</evidence>
<dbReference type="PANTHER" id="PTHR48086">
    <property type="entry name" value="SODIUM/PROLINE SYMPORTER-RELATED"/>
    <property type="match status" value="1"/>
</dbReference>
<sequence>MVGLLYLTTWHLTMQGTAQRFLSAKDAKIAKKSCLVSALILIPISLSVALTGMIAIILCPDLPPAEGLSQGEALPALIKKVLPLILGGFLLAVLIAIIMSTSDSALLGASSILLKDLYVKINIKILTLII</sequence>
<dbReference type="InterPro" id="IPR001734">
    <property type="entry name" value="Na/solute_symporter"/>
</dbReference>
<keyword evidence="7 14" id="KW-1133">Transmembrane helix</keyword>
<keyword evidence="8" id="KW-0915">Sodium</keyword>
<evidence type="ECO:0000256" key="3">
    <source>
        <dbReference type="ARBA" id="ARBA00022448"/>
    </source>
</evidence>
<keyword evidence="9" id="KW-0406">Ion transport</keyword>
<proteinExistence type="inferred from homology"/>
<evidence type="ECO:0000256" key="13">
    <source>
        <dbReference type="RuleBase" id="RU362091"/>
    </source>
</evidence>
<dbReference type="PANTHER" id="PTHR48086:SF3">
    <property type="entry name" value="SODIUM_PROLINE SYMPORTER"/>
    <property type="match status" value="1"/>
</dbReference>
<protein>
    <submittedName>
        <fullName evidence="15">Uncharacterized protein</fullName>
    </submittedName>
</protein>
<dbReference type="InterPro" id="IPR038377">
    <property type="entry name" value="Na/Glc_symporter_sf"/>
</dbReference>
<dbReference type="GO" id="GO:0006814">
    <property type="term" value="P:sodium ion transport"/>
    <property type="evidence" value="ECO:0007669"/>
    <property type="project" value="UniProtKB-KW"/>
</dbReference>
<comment type="catalytic activity">
    <reaction evidence="12">
        <text>L-proline(in) + Na(+)(in) = L-proline(out) + Na(+)(out)</text>
        <dbReference type="Rhea" id="RHEA:28967"/>
        <dbReference type="ChEBI" id="CHEBI:29101"/>
        <dbReference type="ChEBI" id="CHEBI:60039"/>
    </reaction>
</comment>
<keyword evidence="6" id="KW-0769">Symport</keyword>
<keyword evidence="11" id="KW-0739">Sodium transport</keyword>
<dbReference type="InterPro" id="IPR050277">
    <property type="entry name" value="Sodium:Solute_Symporter"/>
</dbReference>
<gene>
    <name evidence="15" type="ORF">ENT66_05045</name>
</gene>
<dbReference type="GO" id="GO:0015293">
    <property type="term" value="F:symporter activity"/>
    <property type="evidence" value="ECO:0007669"/>
    <property type="project" value="UniProtKB-KW"/>
</dbReference>
<evidence type="ECO:0000256" key="10">
    <source>
        <dbReference type="ARBA" id="ARBA00023136"/>
    </source>
</evidence>
<evidence type="ECO:0000256" key="9">
    <source>
        <dbReference type="ARBA" id="ARBA00023065"/>
    </source>
</evidence>
<evidence type="ECO:0000256" key="6">
    <source>
        <dbReference type="ARBA" id="ARBA00022847"/>
    </source>
</evidence>
<feature type="transmembrane region" description="Helical" evidence="14">
    <location>
        <begin position="35"/>
        <end position="57"/>
    </location>
</feature>
<reference evidence="15" key="1">
    <citation type="journal article" date="2020" name="mSystems">
        <title>Genome- and Community-Level Interaction Insights into Carbon Utilization and Element Cycling Functions of Hydrothermarchaeota in Hydrothermal Sediment.</title>
        <authorList>
            <person name="Zhou Z."/>
            <person name="Liu Y."/>
            <person name="Xu W."/>
            <person name="Pan J."/>
            <person name="Luo Z.H."/>
            <person name="Li M."/>
        </authorList>
    </citation>
    <scope>NUCLEOTIDE SEQUENCE [LARGE SCALE GENOMIC DNA]</scope>
    <source>
        <strain evidence="15">SpSt-6</strain>
    </source>
</reference>
<accession>A0A7C4NQZ8</accession>
<comment type="similarity">
    <text evidence="2 13">Belongs to the sodium:solute symporter (SSF) (TC 2.A.21) family.</text>
</comment>
<evidence type="ECO:0000256" key="14">
    <source>
        <dbReference type="SAM" id="Phobius"/>
    </source>
</evidence>